<gene>
    <name evidence="1" type="ORF">SADUNF_Sadunf03G0145100</name>
</gene>
<accession>A0A835N4V5</accession>
<keyword evidence="2" id="KW-1185">Reference proteome</keyword>
<dbReference type="EMBL" id="JADGMS010000003">
    <property type="protein sequence ID" value="KAF9686306.1"/>
    <property type="molecule type" value="Genomic_DNA"/>
</dbReference>
<protein>
    <submittedName>
        <fullName evidence="1">Uncharacterized protein</fullName>
    </submittedName>
</protein>
<name>A0A835N4V5_9ROSI</name>
<comment type="caution">
    <text evidence="1">The sequence shown here is derived from an EMBL/GenBank/DDBJ whole genome shotgun (WGS) entry which is preliminary data.</text>
</comment>
<organism evidence="1 2">
    <name type="scientific">Salix dunnii</name>
    <dbReference type="NCBI Taxonomy" id="1413687"/>
    <lineage>
        <taxon>Eukaryota</taxon>
        <taxon>Viridiplantae</taxon>
        <taxon>Streptophyta</taxon>
        <taxon>Embryophyta</taxon>
        <taxon>Tracheophyta</taxon>
        <taxon>Spermatophyta</taxon>
        <taxon>Magnoliopsida</taxon>
        <taxon>eudicotyledons</taxon>
        <taxon>Gunneridae</taxon>
        <taxon>Pentapetalae</taxon>
        <taxon>rosids</taxon>
        <taxon>fabids</taxon>
        <taxon>Malpighiales</taxon>
        <taxon>Salicaceae</taxon>
        <taxon>Saliceae</taxon>
        <taxon>Salix</taxon>
    </lineage>
</organism>
<evidence type="ECO:0000313" key="2">
    <source>
        <dbReference type="Proteomes" id="UP000657918"/>
    </source>
</evidence>
<dbReference type="Proteomes" id="UP000657918">
    <property type="component" value="Unassembled WGS sequence"/>
</dbReference>
<sequence length="73" mass="8322">MKIRDKLIQRIPAYYYIGVSCNEMLLKGKSPSNAENWIPDPFIEIKGSSIPVFRTRKAGNQILNLISQHAFSL</sequence>
<evidence type="ECO:0000313" key="1">
    <source>
        <dbReference type="EMBL" id="KAF9686306.1"/>
    </source>
</evidence>
<dbReference type="AlphaFoldDB" id="A0A835N4V5"/>
<reference evidence="1 2" key="1">
    <citation type="submission" date="2020-10" db="EMBL/GenBank/DDBJ databases">
        <title>Plant Genome Project.</title>
        <authorList>
            <person name="Zhang R.-G."/>
        </authorList>
    </citation>
    <scope>NUCLEOTIDE SEQUENCE [LARGE SCALE GENOMIC DNA]</scope>
    <source>
        <strain evidence="1">FAFU-HL-1</strain>
        <tissue evidence="1">Leaf</tissue>
    </source>
</reference>
<dbReference type="PROSITE" id="PS51257">
    <property type="entry name" value="PROKAR_LIPOPROTEIN"/>
    <property type="match status" value="1"/>
</dbReference>
<proteinExistence type="predicted"/>